<dbReference type="EMBL" id="CP029553">
    <property type="protein sequence ID" value="AWN48106.1"/>
    <property type="molecule type" value="Genomic_DNA"/>
</dbReference>
<dbReference type="InterPro" id="IPR036388">
    <property type="entry name" value="WH-like_DNA-bd_sf"/>
</dbReference>
<proteinExistence type="predicted"/>
<evidence type="ECO:0000313" key="2">
    <source>
        <dbReference type="Proteomes" id="UP000245444"/>
    </source>
</evidence>
<gene>
    <name evidence="1" type="ORF">DK419_18670</name>
</gene>
<dbReference type="AlphaFoldDB" id="A0A2U8WS23"/>
<dbReference type="Proteomes" id="UP000245444">
    <property type="component" value="Chromosome"/>
</dbReference>
<accession>A0A2U8WS23</accession>
<dbReference type="KEGG" id="mtea:DK419_18670"/>
<evidence type="ECO:0000313" key="1">
    <source>
        <dbReference type="EMBL" id="AWN48106.1"/>
    </source>
</evidence>
<keyword evidence="2" id="KW-1185">Reference proteome</keyword>
<reference evidence="1 2" key="1">
    <citation type="submission" date="2018-05" db="EMBL/GenBank/DDBJ databases">
        <title>Complete Genome Sequence of Methylobacterium sp. 17Sr1-28.</title>
        <authorList>
            <person name="Srinivasan S."/>
        </authorList>
    </citation>
    <scope>NUCLEOTIDE SEQUENCE [LARGE SCALE GENOMIC DNA]</scope>
    <source>
        <strain evidence="1 2">17Sr1-28</strain>
    </source>
</reference>
<dbReference type="Gene3D" id="1.10.10.10">
    <property type="entry name" value="Winged helix-like DNA-binding domain superfamily/Winged helix DNA-binding domain"/>
    <property type="match status" value="1"/>
</dbReference>
<evidence type="ECO:0008006" key="3">
    <source>
        <dbReference type="Google" id="ProtNLM"/>
    </source>
</evidence>
<organism evidence="1 2">
    <name type="scientific">Methylobacterium terrae</name>
    <dbReference type="NCBI Taxonomy" id="2202827"/>
    <lineage>
        <taxon>Bacteria</taxon>
        <taxon>Pseudomonadati</taxon>
        <taxon>Pseudomonadota</taxon>
        <taxon>Alphaproteobacteria</taxon>
        <taxon>Hyphomicrobiales</taxon>
        <taxon>Methylobacteriaceae</taxon>
        <taxon>Methylobacterium</taxon>
    </lineage>
</organism>
<name>A0A2U8WS23_9HYPH</name>
<dbReference type="OrthoDB" id="7998549at2"/>
<protein>
    <recommendedName>
        <fullName evidence="3">HTH marR-type domain-containing protein</fullName>
    </recommendedName>
</protein>
<sequence length="105" mass="11082">MSGRSSGDLFGSFLRVMQEPGSQGYGHVAERPGYAGSRVDALSTVVKSIGRSEPATIVDLANRTDLSMDTLAKTLQNGVETGLLTPTAKHDDKAYALTTLGRKAL</sequence>